<dbReference type="NCBIfam" id="TIGR02669">
    <property type="entry name" value="SpoIID_LytB"/>
    <property type="match status" value="1"/>
</dbReference>
<feature type="domain" description="Sporulation stage II protein D amidase enhancer LytB N-terminal" evidence="3">
    <location>
        <begin position="187"/>
        <end position="277"/>
    </location>
</feature>
<keyword evidence="2" id="KW-0812">Transmembrane</keyword>
<reference evidence="4" key="2">
    <citation type="submission" date="2013-06" db="EMBL/GenBank/DDBJ databases">
        <title>Draft genome sequence of Clostridium hylemonae (DSM 15053).</title>
        <authorList>
            <person name="Sudarsanam P."/>
            <person name="Ley R."/>
            <person name="Guruge J."/>
            <person name="Turnbaugh P.J."/>
            <person name="Mahowald M."/>
            <person name="Liep D."/>
            <person name="Gordon J."/>
        </authorList>
    </citation>
    <scope>NUCLEOTIDE SEQUENCE</scope>
    <source>
        <strain evidence="4">DSM 15053</strain>
    </source>
</reference>
<protein>
    <submittedName>
        <fullName evidence="4">SpoIID/LytB domain protein</fullName>
    </submittedName>
</protein>
<name>C0BZF2_9FIRM</name>
<sequence length="471" mass="51277">MGEFIFFCIPVYFTDAVINIEKTGGQEVHNVRHRRKEKYLYYGLAILVTLFIIVGLVSALKGTDIRKGTGTPGKEKKSEESKGGRSEEKTAIDNPNIRVLIMDNGYSNIVHPAVTVSSDKGMTLTCGEEKEDWDKPDSLTIAPDDARFQKGTIRIQAKEGKVTLSSIKRGYGTPSYSGVIELRTTAEGIVIINELPVETYLCGVVPSEMPASYELEALKVQAVCARSYAYRQMADYGYPEYEAHVNDSTDYQVYGNSKEQESTSKAVAETAGQVVRYQGEVVTTYYYSTSCGKTTSMEAWGTAPNDSNGYLQSVNVSDGKADYEKGLPWYRWEASVPIQTLSDLVGLNTGTDVGTLSSVEVTKKGPGDVALQIKATGSSGSVTVETENKIRRALGGKGYQITKQDGTVIDSSALLPSAFFTVEKTSDAFVIKGGGYGHGIGMSQNGANEMAKQGKDYKEILTLFFHDVTIE</sequence>
<dbReference type="AlphaFoldDB" id="C0BZF2"/>
<dbReference type="InterPro" id="IPR013486">
    <property type="entry name" value="SpoIID/LytB"/>
</dbReference>
<keyword evidence="5" id="KW-1185">Reference proteome</keyword>
<dbReference type="OrthoDB" id="9794671at2"/>
<dbReference type="GO" id="GO:0030435">
    <property type="term" value="P:sporulation resulting in formation of a cellular spore"/>
    <property type="evidence" value="ECO:0007669"/>
    <property type="project" value="InterPro"/>
</dbReference>
<dbReference type="Pfam" id="PF08486">
    <property type="entry name" value="SpoIID"/>
    <property type="match status" value="1"/>
</dbReference>
<dbReference type="PANTHER" id="PTHR30032">
    <property type="entry name" value="N-ACETYLMURAMOYL-L-ALANINE AMIDASE-RELATED"/>
    <property type="match status" value="1"/>
</dbReference>
<dbReference type="PANTHER" id="PTHR30032:SF4">
    <property type="entry name" value="AMIDASE ENHANCER"/>
    <property type="match status" value="1"/>
</dbReference>
<evidence type="ECO:0000256" key="2">
    <source>
        <dbReference type="SAM" id="Phobius"/>
    </source>
</evidence>
<dbReference type="eggNOG" id="COG2385">
    <property type="taxonomic scope" value="Bacteria"/>
</dbReference>
<dbReference type="InterPro" id="IPR013693">
    <property type="entry name" value="SpoIID/LytB_N"/>
</dbReference>
<organism evidence="4 5">
    <name type="scientific">[Clostridium] hylemonae DSM 15053</name>
    <dbReference type="NCBI Taxonomy" id="553973"/>
    <lineage>
        <taxon>Bacteria</taxon>
        <taxon>Bacillati</taxon>
        <taxon>Bacillota</taxon>
        <taxon>Clostridia</taxon>
        <taxon>Lachnospirales</taxon>
        <taxon>Lachnospiraceae</taxon>
    </lineage>
</organism>
<feature type="region of interest" description="Disordered" evidence="1">
    <location>
        <begin position="67"/>
        <end position="89"/>
    </location>
</feature>
<dbReference type="EMBL" id="ABYI02000019">
    <property type="protein sequence ID" value="EEG74530.1"/>
    <property type="molecule type" value="Genomic_DNA"/>
</dbReference>
<comment type="caution">
    <text evidence="4">The sequence shown here is derived from an EMBL/GenBank/DDBJ whole genome shotgun (WGS) entry which is preliminary data.</text>
</comment>
<dbReference type="Proteomes" id="UP000004893">
    <property type="component" value="Unassembled WGS sequence"/>
</dbReference>
<dbReference type="STRING" id="553973.CLOHYLEM_05192"/>
<feature type="transmembrane region" description="Helical" evidence="2">
    <location>
        <begin position="39"/>
        <end position="60"/>
    </location>
</feature>
<evidence type="ECO:0000313" key="4">
    <source>
        <dbReference type="EMBL" id="EEG74530.1"/>
    </source>
</evidence>
<gene>
    <name evidence="4" type="ORF">CLOHYLEM_05192</name>
</gene>
<accession>C0BZF2</accession>
<proteinExistence type="predicted"/>
<evidence type="ECO:0000313" key="5">
    <source>
        <dbReference type="Proteomes" id="UP000004893"/>
    </source>
</evidence>
<reference evidence="4" key="1">
    <citation type="submission" date="2009-02" db="EMBL/GenBank/DDBJ databases">
        <authorList>
            <person name="Fulton L."/>
            <person name="Clifton S."/>
            <person name="Fulton B."/>
            <person name="Xu J."/>
            <person name="Minx P."/>
            <person name="Pepin K.H."/>
            <person name="Johnson M."/>
            <person name="Bhonagiri V."/>
            <person name="Nash W.E."/>
            <person name="Mardis E.R."/>
            <person name="Wilson R.K."/>
        </authorList>
    </citation>
    <scope>NUCLEOTIDE SEQUENCE [LARGE SCALE GENOMIC DNA]</scope>
    <source>
        <strain evidence="4">DSM 15053</strain>
    </source>
</reference>
<dbReference type="RefSeq" id="WP_006442529.1">
    <property type="nucleotide sequence ID" value="NZ_CP036524.1"/>
</dbReference>
<dbReference type="InterPro" id="IPR051922">
    <property type="entry name" value="Bact_Sporulation_Assoc"/>
</dbReference>
<dbReference type="GO" id="GO:0030288">
    <property type="term" value="C:outer membrane-bounded periplasmic space"/>
    <property type="evidence" value="ECO:0007669"/>
    <property type="project" value="TreeGrafter"/>
</dbReference>
<keyword evidence="2" id="KW-1133">Transmembrane helix</keyword>
<keyword evidence="2" id="KW-0472">Membrane</keyword>
<evidence type="ECO:0000256" key="1">
    <source>
        <dbReference type="SAM" id="MobiDB-lite"/>
    </source>
</evidence>
<evidence type="ECO:0000259" key="3">
    <source>
        <dbReference type="Pfam" id="PF08486"/>
    </source>
</evidence>
<dbReference type="HOGENOM" id="CLU_021203_2_1_9"/>